<proteinExistence type="predicted"/>
<reference evidence="2 3" key="1">
    <citation type="submission" date="2019-07" db="EMBL/GenBank/DDBJ databases">
        <title>De Novo Assembly of kiwifruit Actinidia rufa.</title>
        <authorList>
            <person name="Sugita-Konishi S."/>
            <person name="Sato K."/>
            <person name="Mori E."/>
            <person name="Abe Y."/>
            <person name="Kisaki G."/>
            <person name="Hamano K."/>
            <person name="Suezawa K."/>
            <person name="Otani M."/>
            <person name="Fukuda T."/>
            <person name="Manabe T."/>
            <person name="Gomi K."/>
            <person name="Tabuchi M."/>
            <person name="Akimitsu K."/>
            <person name="Kataoka I."/>
        </authorList>
    </citation>
    <scope>NUCLEOTIDE SEQUENCE [LARGE SCALE GENOMIC DNA]</scope>
    <source>
        <strain evidence="3">cv. Fuchu</strain>
    </source>
</reference>
<dbReference type="AlphaFoldDB" id="A0A7J0FD58"/>
<sequence length="130" mass="14891">MANISQAPNLENIHREMHGIAEQIKIMNEINARLVSQCRHSIGQGHSVKSRPYQSTSLHSRSRSGPIMLESRPSSQTQDMMGKETRRCGRSHHRDDRAHSRHDKSTTQVPIEIKNEDFVKWSGKIKNNLL</sequence>
<keyword evidence="3" id="KW-1185">Reference proteome</keyword>
<gene>
    <name evidence="2" type="ORF">Acr_11g0009280</name>
</gene>
<organism evidence="2 3">
    <name type="scientific">Actinidia rufa</name>
    <dbReference type="NCBI Taxonomy" id="165716"/>
    <lineage>
        <taxon>Eukaryota</taxon>
        <taxon>Viridiplantae</taxon>
        <taxon>Streptophyta</taxon>
        <taxon>Embryophyta</taxon>
        <taxon>Tracheophyta</taxon>
        <taxon>Spermatophyta</taxon>
        <taxon>Magnoliopsida</taxon>
        <taxon>eudicotyledons</taxon>
        <taxon>Gunneridae</taxon>
        <taxon>Pentapetalae</taxon>
        <taxon>asterids</taxon>
        <taxon>Ericales</taxon>
        <taxon>Actinidiaceae</taxon>
        <taxon>Actinidia</taxon>
    </lineage>
</organism>
<comment type="caution">
    <text evidence="2">The sequence shown here is derived from an EMBL/GenBank/DDBJ whole genome shotgun (WGS) entry which is preliminary data.</text>
</comment>
<dbReference type="EMBL" id="BJWL01000011">
    <property type="protein sequence ID" value="GFY96622.1"/>
    <property type="molecule type" value="Genomic_DNA"/>
</dbReference>
<name>A0A7J0FD58_9ERIC</name>
<accession>A0A7J0FD58</accession>
<feature type="region of interest" description="Disordered" evidence="1">
    <location>
        <begin position="43"/>
        <end position="111"/>
    </location>
</feature>
<evidence type="ECO:0000313" key="3">
    <source>
        <dbReference type="Proteomes" id="UP000585474"/>
    </source>
</evidence>
<feature type="compositionally biased region" description="Basic and acidic residues" evidence="1">
    <location>
        <begin position="81"/>
        <end position="98"/>
    </location>
</feature>
<dbReference type="Proteomes" id="UP000585474">
    <property type="component" value="Unassembled WGS sequence"/>
</dbReference>
<protein>
    <submittedName>
        <fullName evidence="2">Uncharacterized protein</fullName>
    </submittedName>
</protein>
<evidence type="ECO:0000313" key="2">
    <source>
        <dbReference type="EMBL" id="GFY96622.1"/>
    </source>
</evidence>
<evidence type="ECO:0000256" key="1">
    <source>
        <dbReference type="SAM" id="MobiDB-lite"/>
    </source>
</evidence>